<protein>
    <submittedName>
        <fullName evidence="2">Uncharacterized protein</fullName>
    </submittedName>
</protein>
<evidence type="ECO:0000313" key="2">
    <source>
        <dbReference type="EMBL" id="MDC7683513.1"/>
    </source>
</evidence>
<evidence type="ECO:0000313" key="3">
    <source>
        <dbReference type="Proteomes" id="UP001214854"/>
    </source>
</evidence>
<keyword evidence="1" id="KW-0732">Signal</keyword>
<dbReference type="RefSeq" id="WP_272747980.1">
    <property type="nucleotide sequence ID" value="NZ_JAQQKX010000006.1"/>
</dbReference>
<accession>A0ABT5HU84</accession>
<sequence>MRLKLSLSTLIILFVASPAAAELPKSWQAFLEESSASYSTVVAGNFEDQLYVAAKAAPTREAAVADFARRLRLDPARAGEYAELIVDSVVYFHTCETASSCVFAPGTPLYDRVRQLTPTEPTGGLLSAILETAALRGEVAAQIPLIEAHPAALSLLQHFYEYGADTSFLAAALLKVPDDPTGLPPLLFDQARFSGTQDEMSGLVYAVLETTEARMAETPAGQAWRLQIAQHLLDEMLSLGLTHAAVERYLAYPDAVRARLPFLPMDWAPDDQCRQAGDSLAFADRMAAALWVEGHETEARALWAFALPAGWRKASPVSLFDPVREALKPTVPDAALFTLYLDQSDRQKKGADTCGNKIYSGGLQGDSPLFQMAQHSASEREIVARRLQAAGYADMAAWLRSQGEYRYISEDESLWQGREAQIPDTVRARQAEWAGRIAAARTIETERLKAAIAGPVHVASPTPVVWTEKPLPDGVTAWQGDEAPEVPKSAQLPERMDYVLRYEASGEDAAVVFASGEYDMSGELPAFGLWLGLKRKGIWEAPLYLGMQQHFPYVVTPGSHLPLIRDDRLQLEVKVREIDPDTIIFPPVNTQFKRQADGLYLDIPLAELRADRDGDGLADIEERRIGLDPNKADSDGDGVVDGRDPLPLTAYKTNTDPRTDQIARIILRQLMGHDAGAIVVAPRGKKASNALDDILSATLGGAVPQGPRGTMFIVSARDIFSGIVQTPFRLIVYSPADLDHLGRGEAPFYPPQVTTIFASPDGSSFYVAWSASWVGGAFIVRCKGETCTTKTLSQWIT</sequence>
<dbReference type="SUPFAM" id="SSF103647">
    <property type="entry name" value="TSP type-3 repeat"/>
    <property type="match status" value="1"/>
</dbReference>
<organism evidence="2 3">
    <name type="scientific">Asticcacaulis aquaticus</name>
    <dbReference type="NCBI Taxonomy" id="2984212"/>
    <lineage>
        <taxon>Bacteria</taxon>
        <taxon>Pseudomonadati</taxon>
        <taxon>Pseudomonadota</taxon>
        <taxon>Alphaproteobacteria</taxon>
        <taxon>Caulobacterales</taxon>
        <taxon>Caulobacteraceae</taxon>
        <taxon>Asticcacaulis</taxon>
    </lineage>
</organism>
<gene>
    <name evidence="2" type="ORF">PQU92_09515</name>
</gene>
<comment type="caution">
    <text evidence="2">The sequence shown here is derived from an EMBL/GenBank/DDBJ whole genome shotgun (WGS) entry which is preliminary data.</text>
</comment>
<dbReference type="EMBL" id="JAQQKX010000006">
    <property type="protein sequence ID" value="MDC7683513.1"/>
    <property type="molecule type" value="Genomic_DNA"/>
</dbReference>
<evidence type="ECO:0000256" key="1">
    <source>
        <dbReference type="SAM" id="SignalP"/>
    </source>
</evidence>
<dbReference type="InterPro" id="IPR028974">
    <property type="entry name" value="TSP_type-3_rpt"/>
</dbReference>
<proteinExistence type="predicted"/>
<keyword evidence="3" id="KW-1185">Reference proteome</keyword>
<dbReference type="Proteomes" id="UP001214854">
    <property type="component" value="Unassembled WGS sequence"/>
</dbReference>
<feature type="chain" id="PRO_5045171615" evidence="1">
    <location>
        <begin position="22"/>
        <end position="797"/>
    </location>
</feature>
<name>A0ABT5HU84_9CAUL</name>
<reference evidence="2 3" key="1">
    <citation type="submission" date="2023-01" db="EMBL/GenBank/DDBJ databases">
        <title>Novel species of the genus Asticcacaulis isolated from rivers.</title>
        <authorList>
            <person name="Lu H."/>
        </authorList>
    </citation>
    <scope>NUCLEOTIDE SEQUENCE [LARGE SCALE GENOMIC DNA]</scope>
    <source>
        <strain evidence="2 3">BYS171W</strain>
    </source>
</reference>
<feature type="signal peptide" evidence="1">
    <location>
        <begin position="1"/>
        <end position="21"/>
    </location>
</feature>